<evidence type="ECO:0000256" key="9">
    <source>
        <dbReference type="ARBA" id="ARBA00023002"/>
    </source>
</evidence>
<dbReference type="PRINTS" id="PR00463">
    <property type="entry name" value="EP450I"/>
</dbReference>
<evidence type="ECO:0000256" key="2">
    <source>
        <dbReference type="ARBA" id="ARBA00004167"/>
    </source>
</evidence>
<dbReference type="Gene3D" id="1.10.630.10">
    <property type="entry name" value="Cytochrome P450"/>
    <property type="match status" value="1"/>
</dbReference>
<keyword evidence="8 15" id="KW-1133">Transmembrane helix</keyword>
<keyword evidence="5 13" id="KW-0349">Heme</keyword>
<dbReference type="SUPFAM" id="SSF48264">
    <property type="entry name" value="Cytochrome P450"/>
    <property type="match status" value="1"/>
</dbReference>
<dbReference type="Proteomes" id="UP000292702">
    <property type="component" value="Unassembled WGS sequence"/>
</dbReference>
<dbReference type="PANTHER" id="PTHR46300:SF7">
    <property type="entry name" value="P450, PUTATIVE (EUROFUNG)-RELATED"/>
    <property type="match status" value="1"/>
</dbReference>
<evidence type="ECO:0000256" key="13">
    <source>
        <dbReference type="PIRSR" id="PIRSR602401-1"/>
    </source>
</evidence>
<dbReference type="GO" id="GO:0016705">
    <property type="term" value="F:oxidoreductase activity, acting on paired donors, with incorporation or reduction of molecular oxygen"/>
    <property type="evidence" value="ECO:0007669"/>
    <property type="project" value="InterPro"/>
</dbReference>
<dbReference type="InterPro" id="IPR017972">
    <property type="entry name" value="Cyt_P450_CS"/>
</dbReference>
<sequence>MSLQSFKHPHILKGFHYKPNEILVVGLVVLAAGALLFSLHAPPWIWSRSSLPLPNGPKPLPLIGNVHQLPEEYQERAFFEWGRQFGSLVFAKFFGRSVVIINSVDVARDLMEKRGAHYSDRPRFTLFGEMLEAGGTLPLQPYDGRFRKLSGWIHDAFTPSALQTYRDLQRRETNVLLQSFLSQPYDFQAHFARFAAALIMEIAYGHQVTAENDEFVTLMKNGTHVLATSGSSVGGMLVDFFPIRAEWKQRALEGRHAVRAMFRIPLDTVKTTMISGAVRPSFSSRLLDRHLVNGKFDFAALEEEGDIRDAASTLYGAGSETTISVLTVFVLAMVLHPEVYAKAQEETDRVVGSDRLPELEDRESLPYLDAVIKEVYRWHAPLPMGFPHYITREDEYKGRRIPKNTMIIGNIWGMSRDNHLYDNPERFLPERFIVPEGSLEPADPRTYVFGFGRRMCPGKSFAESSLFMVILNLVATMKIGKIKDKQGKEISPALEFENGMASRPKPFRCQVCPRSEKAAALVEQLDTGNAAVNVPAN</sequence>
<dbReference type="GO" id="GO:0016020">
    <property type="term" value="C:membrane"/>
    <property type="evidence" value="ECO:0007669"/>
    <property type="project" value="UniProtKB-SubCell"/>
</dbReference>
<dbReference type="AlphaFoldDB" id="A0A4R0R7P8"/>
<dbReference type="EMBL" id="RWJN01000372">
    <property type="protein sequence ID" value="TCD62443.1"/>
    <property type="molecule type" value="Genomic_DNA"/>
</dbReference>
<protein>
    <recommendedName>
        <fullName evidence="18">Cytochrome P450</fullName>
    </recommendedName>
</protein>
<evidence type="ECO:0000256" key="15">
    <source>
        <dbReference type="SAM" id="Phobius"/>
    </source>
</evidence>
<accession>A0A4R0R7P8</accession>
<keyword evidence="7 13" id="KW-0479">Metal-binding</keyword>
<dbReference type="PANTHER" id="PTHR46300">
    <property type="entry name" value="P450, PUTATIVE (EUROFUNG)-RELATED-RELATED"/>
    <property type="match status" value="1"/>
</dbReference>
<keyword evidence="10 13" id="KW-0408">Iron</keyword>
<dbReference type="GO" id="GO:0020037">
    <property type="term" value="F:heme binding"/>
    <property type="evidence" value="ECO:0007669"/>
    <property type="project" value="InterPro"/>
</dbReference>
<feature type="binding site" description="axial binding residue" evidence="13">
    <location>
        <position position="456"/>
    </location>
    <ligand>
        <name>heme</name>
        <dbReference type="ChEBI" id="CHEBI:30413"/>
    </ligand>
    <ligandPart>
        <name>Fe</name>
        <dbReference type="ChEBI" id="CHEBI:18248"/>
    </ligandPart>
</feature>
<evidence type="ECO:0000256" key="4">
    <source>
        <dbReference type="ARBA" id="ARBA00010617"/>
    </source>
</evidence>
<evidence type="ECO:0000256" key="10">
    <source>
        <dbReference type="ARBA" id="ARBA00023004"/>
    </source>
</evidence>
<dbReference type="PRINTS" id="PR00385">
    <property type="entry name" value="P450"/>
</dbReference>
<keyword evidence="9 14" id="KW-0560">Oxidoreductase</keyword>
<evidence type="ECO:0000256" key="1">
    <source>
        <dbReference type="ARBA" id="ARBA00001971"/>
    </source>
</evidence>
<comment type="similarity">
    <text evidence="4 14">Belongs to the cytochrome P450 family.</text>
</comment>
<dbReference type="InterPro" id="IPR001128">
    <property type="entry name" value="Cyt_P450"/>
</dbReference>
<evidence type="ECO:0000313" key="16">
    <source>
        <dbReference type="EMBL" id="TCD62443.1"/>
    </source>
</evidence>
<keyword evidence="12 15" id="KW-0472">Membrane</keyword>
<organism evidence="16 17">
    <name type="scientific">Steccherinum ochraceum</name>
    <dbReference type="NCBI Taxonomy" id="92696"/>
    <lineage>
        <taxon>Eukaryota</taxon>
        <taxon>Fungi</taxon>
        <taxon>Dikarya</taxon>
        <taxon>Basidiomycota</taxon>
        <taxon>Agaricomycotina</taxon>
        <taxon>Agaricomycetes</taxon>
        <taxon>Polyporales</taxon>
        <taxon>Steccherinaceae</taxon>
        <taxon>Steccherinum</taxon>
    </lineage>
</organism>
<evidence type="ECO:0008006" key="18">
    <source>
        <dbReference type="Google" id="ProtNLM"/>
    </source>
</evidence>
<gene>
    <name evidence="16" type="ORF">EIP91_006905</name>
</gene>
<comment type="pathway">
    <text evidence="3">Secondary metabolite biosynthesis.</text>
</comment>
<reference evidence="16 17" key="1">
    <citation type="submission" date="2018-11" db="EMBL/GenBank/DDBJ databases">
        <title>Genome assembly of Steccherinum ochraceum LE-BIN_3174, the white-rot fungus of the Steccherinaceae family (The Residual Polyporoid clade, Polyporales, Basidiomycota).</title>
        <authorList>
            <person name="Fedorova T.V."/>
            <person name="Glazunova O.A."/>
            <person name="Landesman E.O."/>
            <person name="Moiseenko K.V."/>
            <person name="Psurtseva N.V."/>
            <person name="Savinova O.S."/>
            <person name="Shakhova N.V."/>
            <person name="Tyazhelova T.V."/>
            <person name="Vasina D.V."/>
        </authorList>
    </citation>
    <scope>NUCLEOTIDE SEQUENCE [LARGE SCALE GENOMIC DNA]</scope>
    <source>
        <strain evidence="16 17">LE-BIN_3174</strain>
    </source>
</reference>
<dbReference type="InterPro" id="IPR002401">
    <property type="entry name" value="Cyt_P450_E_grp-I"/>
</dbReference>
<evidence type="ECO:0000256" key="14">
    <source>
        <dbReference type="RuleBase" id="RU000461"/>
    </source>
</evidence>
<dbReference type="Pfam" id="PF00067">
    <property type="entry name" value="p450"/>
    <property type="match status" value="1"/>
</dbReference>
<evidence type="ECO:0000256" key="6">
    <source>
        <dbReference type="ARBA" id="ARBA00022692"/>
    </source>
</evidence>
<evidence type="ECO:0000256" key="5">
    <source>
        <dbReference type="ARBA" id="ARBA00022617"/>
    </source>
</evidence>
<dbReference type="OrthoDB" id="2779462at2759"/>
<comment type="subcellular location">
    <subcellularLocation>
        <location evidence="2">Membrane</location>
        <topology evidence="2">Single-pass membrane protein</topology>
    </subcellularLocation>
</comment>
<dbReference type="InterPro" id="IPR050364">
    <property type="entry name" value="Cytochrome_P450_fung"/>
</dbReference>
<comment type="caution">
    <text evidence="16">The sequence shown here is derived from an EMBL/GenBank/DDBJ whole genome shotgun (WGS) entry which is preliminary data.</text>
</comment>
<keyword evidence="6 15" id="KW-0812">Transmembrane</keyword>
<feature type="transmembrane region" description="Helical" evidence="15">
    <location>
        <begin position="21"/>
        <end position="46"/>
    </location>
</feature>
<proteinExistence type="inferred from homology"/>
<evidence type="ECO:0000256" key="7">
    <source>
        <dbReference type="ARBA" id="ARBA00022723"/>
    </source>
</evidence>
<comment type="cofactor">
    <cofactor evidence="1 13">
        <name>heme</name>
        <dbReference type="ChEBI" id="CHEBI:30413"/>
    </cofactor>
</comment>
<evidence type="ECO:0000256" key="11">
    <source>
        <dbReference type="ARBA" id="ARBA00023033"/>
    </source>
</evidence>
<keyword evidence="17" id="KW-1185">Reference proteome</keyword>
<dbReference type="InterPro" id="IPR036396">
    <property type="entry name" value="Cyt_P450_sf"/>
</dbReference>
<dbReference type="PROSITE" id="PS00086">
    <property type="entry name" value="CYTOCHROME_P450"/>
    <property type="match status" value="1"/>
</dbReference>
<evidence type="ECO:0000256" key="12">
    <source>
        <dbReference type="ARBA" id="ARBA00023136"/>
    </source>
</evidence>
<dbReference type="GO" id="GO:0005506">
    <property type="term" value="F:iron ion binding"/>
    <property type="evidence" value="ECO:0007669"/>
    <property type="project" value="InterPro"/>
</dbReference>
<dbReference type="GO" id="GO:0004497">
    <property type="term" value="F:monooxygenase activity"/>
    <property type="evidence" value="ECO:0007669"/>
    <property type="project" value="UniProtKB-KW"/>
</dbReference>
<dbReference type="CDD" id="cd11065">
    <property type="entry name" value="CYP64-like"/>
    <property type="match status" value="1"/>
</dbReference>
<keyword evidence="11 14" id="KW-0503">Monooxygenase</keyword>
<evidence type="ECO:0000256" key="3">
    <source>
        <dbReference type="ARBA" id="ARBA00005179"/>
    </source>
</evidence>
<evidence type="ECO:0000313" key="17">
    <source>
        <dbReference type="Proteomes" id="UP000292702"/>
    </source>
</evidence>
<name>A0A4R0R7P8_9APHY</name>
<dbReference type="STRING" id="92696.A0A4R0R7P8"/>
<evidence type="ECO:0000256" key="8">
    <source>
        <dbReference type="ARBA" id="ARBA00022989"/>
    </source>
</evidence>